<accession>A0ACB9RWL3</accession>
<evidence type="ECO:0000313" key="2">
    <source>
        <dbReference type="Proteomes" id="UP001057402"/>
    </source>
</evidence>
<comment type="caution">
    <text evidence="1">The sequence shown here is derived from an EMBL/GenBank/DDBJ whole genome shotgun (WGS) entry which is preliminary data.</text>
</comment>
<dbReference type="Proteomes" id="UP001057402">
    <property type="component" value="Chromosome 3"/>
</dbReference>
<keyword evidence="2" id="KW-1185">Reference proteome</keyword>
<proteinExistence type="predicted"/>
<reference evidence="2" key="1">
    <citation type="journal article" date="2023" name="Front. Plant Sci.">
        <title>Chromosomal-level genome assembly of Melastoma candidum provides insights into trichome evolution.</title>
        <authorList>
            <person name="Zhong Y."/>
            <person name="Wu W."/>
            <person name="Sun C."/>
            <person name="Zou P."/>
            <person name="Liu Y."/>
            <person name="Dai S."/>
            <person name="Zhou R."/>
        </authorList>
    </citation>
    <scope>NUCLEOTIDE SEQUENCE [LARGE SCALE GENOMIC DNA]</scope>
</reference>
<gene>
    <name evidence="1" type="ORF">MLD38_008708</name>
</gene>
<evidence type="ECO:0000313" key="1">
    <source>
        <dbReference type="EMBL" id="KAI4382793.1"/>
    </source>
</evidence>
<protein>
    <submittedName>
        <fullName evidence="1">Uncharacterized protein</fullName>
    </submittedName>
</protein>
<organism evidence="1 2">
    <name type="scientific">Melastoma candidum</name>
    <dbReference type="NCBI Taxonomy" id="119954"/>
    <lineage>
        <taxon>Eukaryota</taxon>
        <taxon>Viridiplantae</taxon>
        <taxon>Streptophyta</taxon>
        <taxon>Embryophyta</taxon>
        <taxon>Tracheophyta</taxon>
        <taxon>Spermatophyta</taxon>
        <taxon>Magnoliopsida</taxon>
        <taxon>eudicotyledons</taxon>
        <taxon>Gunneridae</taxon>
        <taxon>Pentapetalae</taxon>
        <taxon>rosids</taxon>
        <taxon>malvids</taxon>
        <taxon>Myrtales</taxon>
        <taxon>Melastomataceae</taxon>
        <taxon>Melastomatoideae</taxon>
        <taxon>Melastomateae</taxon>
        <taxon>Melastoma</taxon>
    </lineage>
</organism>
<dbReference type="EMBL" id="CM042882">
    <property type="protein sequence ID" value="KAI4382793.1"/>
    <property type="molecule type" value="Genomic_DNA"/>
</dbReference>
<sequence>MVSQTKRLPEWMPMIERFTELSGDEGVPSYVRLVSGFIYEMKAGNVGLDGSENTFRVMDSWGGHHARQIVVQLDIIKSLTIFFSFFP</sequence>
<name>A0ACB9RWL3_9MYRT</name>